<evidence type="ECO:0000313" key="1">
    <source>
        <dbReference type="EMBL" id="JAH32515.1"/>
    </source>
</evidence>
<reference evidence="1" key="2">
    <citation type="journal article" date="2015" name="Fish Shellfish Immunol.">
        <title>Early steps in the European eel (Anguilla anguilla)-Vibrio vulnificus interaction in the gills: Role of the RtxA13 toxin.</title>
        <authorList>
            <person name="Callol A."/>
            <person name="Pajuelo D."/>
            <person name="Ebbesson L."/>
            <person name="Teles M."/>
            <person name="MacKenzie S."/>
            <person name="Amaro C."/>
        </authorList>
    </citation>
    <scope>NUCLEOTIDE SEQUENCE</scope>
</reference>
<sequence length="35" mass="3880">MDRGNPILGQPSYADMRYASQDSALSRFTKHGPLV</sequence>
<reference evidence="1" key="1">
    <citation type="submission" date="2014-11" db="EMBL/GenBank/DDBJ databases">
        <authorList>
            <person name="Amaro Gonzalez C."/>
        </authorList>
    </citation>
    <scope>NUCLEOTIDE SEQUENCE</scope>
</reference>
<accession>A0A0E9RVJ1</accession>
<dbReference type="EMBL" id="GBXM01076062">
    <property type="protein sequence ID" value="JAH32515.1"/>
    <property type="molecule type" value="Transcribed_RNA"/>
</dbReference>
<organism evidence="1">
    <name type="scientific">Anguilla anguilla</name>
    <name type="common">European freshwater eel</name>
    <name type="synonym">Muraena anguilla</name>
    <dbReference type="NCBI Taxonomy" id="7936"/>
    <lineage>
        <taxon>Eukaryota</taxon>
        <taxon>Metazoa</taxon>
        <taxon>Chordata</taxon>
        <taxon>Craniata</taxon>
        <taxon>Vertebrata</taxon>
        <taxon>Euteleostomi</taxon>
        <taxon>Actinopterygii</taxon>
        <taxon>Neopterygii</taxon>
        <taxon>Teleostei</taxon>
        <taxon>Anguilliformes</taxon>
        <taxon>Anguillidae</taxon>
        <taxon>Anguilla</taxon>
    </lineage>
</organism>
<dbReference type="AlphaFoldDB" id="A0A0E9RVJ1"/>
<name>A0A0E9RVJ1_ANGAN</name>
<proteinExistence type="predicted"/>
<protein>
    <submittedName>
        <fullName evidence="1">Uncharacterized protein</fullName>
    </submittedName>
</protein>